<dbReference type="EMBL" id="AQHF01000034">
    <property type="protein sequence ID" value="MBE0348524.1"/>
    <property type="molecule type" value="Genomic_DNA"/>
</dbReference>
<reference evidence="1 2" key="1">
    <citation type="submission" date="2015-06" db="EMBL/GenBank/DDBJ databases">
        <title>Genome sequence of Pseudoalteromonas peptidolytica.</title>
        <authorList>
            <person name="Xie B.-B."/>
            <person name="Rong J.-C."/>
            <person name="Qin Q.-L."/>
            <person name="Zhang Y.-Z."/>
        </authorList>
    </citation>
    <scope>NUCLEOTIDE SEQUENCE [LARGE SCALE GENOMIC DNA]</scope>
    <source>
        <strain evidence="1 2">F12-50-A1</strain>
    </source>
</reference>
<evidence type="ECO:0000313" key="1">
    <source>
        <dbReference type="EMBL" id="MBE0348524.1"/>
    </source>
</evidence>
<proteinExistence type="predicted"/>
<organism evidence="1 2">
    <name type="scientific">Pseudoalteromonas peptidolytica F12-50-A1</name>
    <dbReference type="NCBI Taxonomy" id="1315280"/>
    <lineage>
        <taxon>Bacteria</taxon>
        <taxon>Pseudomonadati</taxon>
        <taxon>Pseudomonadota</taxon>
        <taxon>Gammaproteobacteria</taxon>
        <taxon>Alteromonadales</taxon>
        <taxon>Pseudoalteromonadaceae</taxon>
        <taxon>Pseudoalteromonas</taxon>
    </lineage>
</organism>
<dbReference type="AlphaFoldDB" id="A0A8I0N0X8"/>
<comment type="caution">
    <text evidence="1">The sequence shown here is derived from an EMBL/GenBank/DDBJ whole genome shotgun (WGS) entry which is preliminary data.</text>
</comment>
<evidence type="ECO:0000313" key="2">
    <source>
        <dbReference type="Proteomes" id="UP000660708"/>
    </source>
</evidence>
<name>A0A8I0N0X8_9GAMM</name>
<protein>
    <submittedName>
        <fullName evidence="1">Uncharacterized protein</fullName>
    </submittedName>
</protein>
<accession>A0A8I0N0X8</accession>
<gene>
    <name evidence="1" type="ORF">PPEP_b0285</name>
</gene>
<keyword evidence="2" id="KW-1185">Reference proteome</keyword>
<sequence>MSDNTTLPTGLISYIYNVTNDEALKQRATDNLAEVMAEFDLTADQKRIITEISLETGLTDDLWDQLSAELRPEIQHTIKTIW</sequence>
<dbReference type="Proteomes" id="UP000660708">
    <property type="component" value="Unassembled WGS sequence"/>
</dbReference>
<dbReference type="RefSeq" id="WP_125252815.1">
    <property type="nucleotide sequence ID" value="NZ_AQHF01000034.1"/>
</dbReference>